<gene>
    <name evidence="1" type="ORF">GGE66_000270</name>
</gene>
<organism evidence="1 2">
    <name type="scientific">Rhizobium leguminosarum</name>
    <dbReference type="NCBI Taxonomy" id="384"/>
    <lineage>
        <taxon>Bacteria</taxon>
        <taxon>Pseudomonadati</taxon>
        <taxon>Pseudomonadota</taxon>
        <taxon>Alphaproteobacteria</taxon>
        <taxon>Hyphomicrobiales</taxon>
        <taxon>Rhizobiaceae</taxon>
        <taxon>Rhizobium/Agrobacterium group</taxon>
        <taxon>Rhizobium</taxon>
    </lineage>
</organism>
<dbReference type="AlphaFoldDB" id="A0A7X0DQH0"/>
<reference evidence="1 2" key="1">
    <citation type="submission" date="2020-08" db="EMBL/GenBank/DDBJ databases">
        <title>Genomic Encyclopedia of Type Strains, Phase IV (KMG-V): Genome sequencing to study the core and pangenomes of soil and plant-associated prokaryotes.</title>
        <authorList>
            <person name="Whitman W."/>
        </authorList>
    </citation>
    <scope>NUCLEOTIDE SEQUENCE [LARGE SCALE GENOMIC DNA]</scope>
    <source>
        <strain evidence="1 2">SEMIA 4011</strain>
    </source>
</reference>
<sequence>MITDPGHIVRTIDGAGDEAELVQRRWSWAGTQQAAGVYFRSKDRGVAQRSPLRNATGDECTEREFLNEEFAQNYAAGQALRLHAIPEKSPISAKR</sequence>
<proteinExistence type="predicted"/>
<dbReference type="Proteomes" id="UP000517187">
    <property type="component" value="Unassembled WGS sequence"/>
</dbReference>
<dbReference type="EMBL" id="JACIIJ010000001">
    <property type="protein sequence ID" value="MBB6219326.1"/>
    <property type="molecule type" value="Genomic_DNA"/>
</dbReference>
<name>A0A7X0DQH0_RHILE</name>
<comment type="caution">
    <text evidence="1">The sequence shown here is derived from an EMBL/GenBank/DDBJ whole genome shotgun (WGS) entry which is preliminary data.</text>
</comment>
<protein>
    <submittedName>
        <fullName evidence="1">Uncharacterized protein</fullName>
    </submittedName>
</protein>
<evidence type="ECO:0000313" key="2">
    <source>
        <dbReference type="Proteomes" id="UP000517187"/>
    </source>
</evidence>
<accession>A0A7X0DQH0</accession>
<evidence type="ECO:0000313" key="1">
    <source>
        <dbReference type="EMBL" id="MBB6219326.1"/>
    </source>
</evidence>